<gene>
    <name evidence="4" type="ORF">WOLCODRAFT_158697</name>
</gene>
<feature type="region of interest" description="Disordered" evidence="3">
    <location>
        <begin position="162"/>
        <end position="222"/>
    </location>
</feature>
<evidence type="ECO:0000256" key="3">
    <source>
        <dbReference type="SAM" id="MobiDB-lite"/>
    </source>
</evidence>
<dbReference type="AlphaFoldDB" id="A0A2H3JA95"/>
<feature type="compositionally biased region" description="Basic and acidic residues" evidence="3">
    <location>
        <begin position="191"/>
        <end position="201"/>
    </location>
</feature>
<dbReference type="Proteomes" id="UP000218811">
    <property type="component" value="Unassembled WGS sequence"/>
</dbReference>
<evidence type="ECO:0000256" key="1">
    <source>
        <dbReference type="ARBA" id="ARBA00022679"/>
    </source>
</evidence>
<dbReference type="EMBL" id="KB467965">
    <property type="protein sequence ID" value="PCH39160.1"/>
    <property type="molecule type" value="Genomic_DNA"/>
</dbReference>
<dbReference type="SUPFAM" id="SSF53448">
    <property type="entry name" value="Nucleotide-diphospho-sugar transferases"/>
    <property type="match status" value="1"/>
</dbReference>
<keyword evidence="2" id="KW-0548">Nucleotidyltransferase</keyword>
<accession>A0A2H3JA95</accession>
<evidence type="ECO:0000313" key="4">
    <source>
        <dbReference type="EMBL" id="PCH39160.1"/>
    </source>
</evidence>
<dbReference type="InterPro" id="IPR002618">
    <property type="entry name" value="UDPGP_fam"/>
</dbReference>
<dbReference type="InterPro" id="IPR029044">
    <property type="entry name" value="Nucleotide-diphossugar_trans"/>
</dbReference>
<keyword evidence="1" id="KW-0808">Transferase</keyword>
<organism evidence="4 5">
    <name type="scientific">Wolfiporia cocos (strain MD-104)</name>
    <name type="common">Brown rot fungus</name>
    <dbReference type="NCBI Taxonomy" id="742152"/>
    <lineage>
        <taxon>Eukaryota</taxon>
        <taxon>Fungi</taxon>
        <taxon>Dikarya</taxon>
        <taxon>Basidiomycota</taxon>
        <taxon>Agaricomycotina</taxon>
        <taxon>Agaricomycetes</taxon>
        <taxon>Polyporales</taxon>
        <taxon>Phaeolaceae</taxon>
        <taxon>Wolfiporia</taxon>
    </lineage>
</organism>
<keyword evidence="5" id="KW-1185">Reference proteome</keyword>
<evidence type="ECO:0000313" key="5">
    <source>
        <dbReference type="Proteomes" id="UP000218811"/>
    </source>
</evidence>
<protein>
    <submittedName>
        <fullName evidence="4">Uncharacterized protein</fullName>
    </submittedName>
</protein>
<proteinExistence type="predicted"/>
<evidence type="ECO:0000256" key="2">
    <source>
        <dbReference type="ARBA" id="ARBA00022695"/>
    </source>
</evidence>
<dbReference type="Gene3D" id="3.90.550.10">
    <property type="entry name" value="Spore Coat Polysaccharide Biosynthesis Protein SpsA, Chain A"/>
    <property type="match status" value="1"/>
</dbReference>
<dbReference type="GO" id="GO:0070569">
    <property type="term" value="F:uridylyltransferase activity"/>
    <property type="evidence" value="ECO:0007669"/>
    <property type="project" value="InterPro"/>
</dbReference>
<dbReference type="STRING" id="742152.A0A2H3JA95"/>
<reference evidence="4 5" key="1">
    <citation type="journal article" date="2012" name="Science">
        <title>The Paleozoic origin of enzymatic lignin decomposition reconstructed from 31 fungal genomes.</title>
        <authorList>
            <person name="Floudas D."/>
            <person name="Binder M."/>
            <person name="Riley R."/>
            <person name="Barry K."/>
            <person name="Blanchette R.A."/>
            <person name="Henrissat B."/>
            <person name="Martinez A.T."/>
            <person name="Otillar R."/>
            <person name="Spatafora J.W."/>
            <person name="Yadav J.S."/>
            <person name="Aerts A."/>
            <person name="Benoit I."/>
            <person name="Boyd A."/>
            <person name="Carlson A."/>
            <person name="Copeland A."/>
            <person name="Coutinho P.M."/>
            <person name="de Vries R.P."/>
            <person name="Ferreira P."/>
            <person name="Findley K."/>
            <person name="Foster B."/>
            <person name="Gaskell J."/>
            <person name="Glotzer D."/>
            <person name="Gorecki P."/>
            <person name="Heitman J."/>
            <person name="Hesse C."/>
            <person name="Hori C."/>
            <person name="Igarashi K."/>
            <person name="Jurgens J.A."/>
            <person name="Kallen N."/>
            <person name="Kersten P."/>
            <person name="Kohler A."/>
            <person name="Kuees U."/>
            <person name="Kumar T.K.A."/>
            <person name="Kuo A."/>
            <person name="LaButti K."/>
            <person name="Larrondo L.F."/>
            <person name="Lindquist E."/>
            <person name="Ling A."/>
            <person name="Lombard V."/>
            <person name="Lucas S."/>
            <person name="Lundell T."/>
            <person name="Martin R."/>
            <person name="McLaughlin D.J."/>
            <person name="Morgenstern I."/>
            <person name="Morin E."/>
            <person name="Murat C."/>
            <person name="Nagy L.G."/>
            <person name="Nolan M."/>
            <person name="Ohm R.A."/>
            <person name="Patyshakuliyeva A."/>
            <person name="Rokas A."/>
            <person name="Ruiz-Duenas F.J."/>
            <person name="Sabat G."/>
            <person name="Salamov A."/>
            <person name="Samejima M."/>
            <person name="Schmutz J."/>
            <person name="Slot J.C."/>
            <person name="St John F."/>
            <person name="Stenlid J."/>
            <person name="Sun H."/>
            <person name="Sun S."/>
            <person name="Syed K."/>
            <person name="Tsang A."/>
            <person name="Wiebenga A."/>
            <person name="Young D."/>
            <person name="Pisabarro A."/>
            <person name="Eastwood D.C."/>
            <person name="Martin F."/>
            <person name="Cullen D."/>
            <person name="Grigoriev I.V."/>
            <person name="Hibbett D.S."/>
        </authorList>
    </citation>
    <scope>NUCLEOTIDE SEQUENCE [LARGE SCALE GENOMIC DNA]</scope>
    <source>
        <strain evidence="4 5">MD-104</strain>
    </source>
</reference>
<sequence>MLTAPTKLAVLKINGSLGTSMGMTGAKLAFEVKDDMTFLDLCARTLRTSCPNHFSLPLRSRLPSPSARHARGHVGGGHGHFALRAVILEVRPPANDTNTAMTADEDHHVYGATAAAKRTYSAGCPAKRPKPGNLCDPTHVEPCARHHAPTDRAVAQGISAQRERQVGSGDGAHVRAASDTPRMRAHPPLQAREHVRQRGEARQFNGRLTAGTLRPVKTEGGM</sequence>
<name>A0A2H3JA95_WOLCO</name>
<dbReference type="Pfam" id="PF01704">
    <property type="entry name" value="UDPGP"/>
    <property type="match status" value="1"/>
</dbReference>